<evidence type="ECO:0000313" key="1">
    <source>
        <dbReference type="EMBL" id="VDL72415.1"/>
    </source>
</evidence>
<sequence length="154" mass="17366">MCANEDANLCLYLLQAYDENVEVLVEAYELTSGSNVYKTLFKALEYLRLILEGYSGDKKSDLMEALNLELETHDAVTTLCSDAQKCEKLANHLAKSMENIIAALKEAVPEKKDDIEDIYNLVFGENGSRSSTFAEDMYYVVIDILNMLQEEQSV</sequence>
<dbReference type="AlphaFoldDB" id="A0A0N4Y012"/>
<protein>
    <submittedName>
        <fullName evidence="3">ANK_REP_REGION domain-containing protein</fullName>
    </submittedName>
</protein>
<reference evidence="3" key="1">
    <citation type="submission" date="2017-02" db="UniProtKB">
        <authorList>
            <consortium name="WormBaseParasite"/>
        </authorList>
    </citation>
    <scope>IDENTIFICATION</scope>
</reference>
<dbReference type="Proteomes" id="UP000271162">
    <property type="component" value="Unassembled WGS sequence"/>
</dbReference>
<accession>A0A0N4Y012</accession>
<keyword evidence="2" id="KW-1185">Reference proteome</keyword>
<dbReference type="EMBL" id="UYSL01020056">
    <property type="protein sequence ID" value="VDL72415.1"/>
    <property type="molecule type" value="Genomic_DNA"/>
</dbReference>
<organism evidence="3">
    <name type="scientific">Nippostrongylus brasiliensis</name>
    <name type="common">Rat hookworm</name>
    <dbReference type="NCBI Taxonomy" id="27835"/>
    <lineage>
        <taxon>Eukaryota</taxon>
        <taxon>Metazoa</taxon>
        <taxon>Ecdysozoa</taxon>
        <taxon>Nematoda</taxon>
        <taxon>Chromadorea</taxon>
        <taxon>Rhabditida</taxon>
        <taxon>Rhabditina</taxon>
        <taxon>Rhabditomorpha</taxon>
        <taxon>Strongyloidea</taxon>
        <taxon>Heligmosomidae</taxon>
        <taxon>Nippostrongylus</taxon>
    </lineage>
</organism>
<evidence type="ECO:0000313" key="2">
    <source>
        <dbReference type="Proteomes" id="UP000271162"/>
    </source>
</evidence>
<proteinExistence type="predicted"/>
<name>A0A0N4Y012_NIPBR</name>
<evidence type="ECO:0000313" key="3">
    <source>
        <dbReference type="WBParaSite" id="NBR_0000882501-mRNA-1"/>
    </source>
</evidence>
<dbReference type="WBParaSite" id="NBR_0000882501-mRNA-1">
    <property type="protein sequence ID" value="NBR_0000882501-mRNA-1"/>
    <property type="gene ID" value="NBR_0000882501"/>
</dbReference>
<reference evidence="1 2" key="2">
    <citation type="submission" date="2018-11" db="EMBL/GenBank/DDBJ databases">
        <authorList>
            <consortium name="Pathogen Informatics"/>
        </authorList>
    </citation>
    <scope>NUCLEOTIDE SEQUENCE [LARGE SCALE GENOMIC DNA]</scope>
</reference>
<gene>
    <name evidence="1" type="ORF">NBR_LOCUS8826</name>
</gene>